<comment type="caution">
    <text evidence="4">The sequence shown here is derived from an EMBL/GenBank/DDBJ whole genome shotgun (WGS) entry which is preliminary data.</text>
</comment>
<dbReference type="Gene3D" id="3.30.160.390">
    <property type="entry name" value="Integrase, DNA-binding domain"/>
    <property type="match status" value="1"/>
</dbReference>
<evidence type="ECO:0000256" key="1">
    <source>
        <dbReference type="ARBA" id="ARBA00008857"/>
    </source>
</evidence>
<dbReference type="GO" id="GO:0015074">
    <property type="term" value="P:DNA integration"/>
    <property type="evidence" value="ECO:0007669"/>
    <property type="project" value="UniProtKB-KW"/>
</dbReference>
<evidence type="ECO:0000313" key="5">
    <source>
        <dbReference type="Proteomes" id="UP001152467"/>
    </source>
</evidence>
<dbReference type="Pfam" id="PF13356">
    <property type="entry name" value="Arm-DNA-bind_3"/>
    <property type="match status" value="1"/>
</dbReference>
<evidence type="ECO:0000256" key="2">
    <source>
        <dbReference type="ARBA" id="ARBA00022908"/>
    </source>
</evidence>
<protein>
    <submittedName>
        <fullName evidence="4">Prophage integrase IntS</fullName>
    </submittedName>
</protein>
<gene>
    <name evidence="4" type="primary">intS</name>
    <name evidence="4" type="ORF">PSECIP111854_01671</name>
</gene>
<dbReference type="Proteomes" id="UP001152467">
    <property type="component" value="Unassembled WGS sequence"/>
</dbReference>
<evidence type="ECO:0000313" key="4">
    <source>
        <dbReference type="EMBL" id="CAH9055878.1"/>
    </source>
</evidence>
<dbReference type="AlphaFoldDB" id="A0A9W4QW75"/>
<dbReference type="EMBL" id="CAMAPC010000005">
    <property type="protein sequence ID" value="CAH9055878.1"/>
    <property type="molecule type" value="Genomic_DNA"/>
</dbReference>
<evidence type="ECO:0000259" key="3">
    <source>
        <dbReference type="Pfam" id="PF13356"/>
    </source>
</evidence>
<comment type="similarity">
    <text evidence="1">Belongs to the 'phage' integrase family.</text>
</comment>
<accession>A0A9W4QW75</accession>
<sequence length="166" mass="18821">MAKLTATQVQSYARTATANKKYSDGNGLYFCVRKSGMPYWMLRYTSLNGRREATLGQYPSMTLAEARLESSKMQLQLQQGEDPLAIRAIETIPEIQNVSQLFQDWYSKDLSRWLKHPNMPKRVFTKEIAPVIGQLPIQAVRPIKWANLNTSPYTICAVPFAALPPP</sequence>
<dbReference type="PANTHER" id="PTHR30629:SF2">
    <property type="entry name" value="PROPHAGE INTEGRASE INTS-RELATED"/>
    <property type="match status" value="1"/>
</dbReference>
<feature type="domain" description="Integrase DNA-binding" evidence="3">
    <location>
        <begin position="4"/>
        <end position="87"/>
    </location>
</feature>
<name>A0A9W4QW75_9GAMM</name>
<dbReference type="InterPro" id="IPR038488">
    <property type="entry name" value="Integrase_DNA-bd_sf"/>
</dbReference>
<reference evidence="4" key="1">
    <citation type="submission" date="2022-07" db="EMBL/GenBank/DDBJ databases">
        <authorList>
            <person name="Criscuolo A."/>
        </authorList>
    </citation>
    <scope>NUCLEOTIDE SEQUENCE</scope>
    <source>
        <strain evidence="4">CIP111854</strain>
    </source>
</reference>
<organism evidence="4 5">
    <name type="scientific">Pseudoalteromonas holothuriae</name>
    <dbReference type="NCBI Taxonomy" id="2963714"/>
    <lineage>
        <taxon>Bacteria</taxon>
        <taxon>Pseudomonadati</taxon>
        <taxon>Pseudomonadota</taxon>
        <taxon>Gammaproteobacteria</taxon>
        <taxon>Alteromonadales</taxon>
        <taxon>Pseudoalteromonadaceae</taxon>
        <taxon>Pseudoalteromonas</taxon>
    </lineage>
</organism>
<dbReference type="InterPro" id="IPR025166">
    <property type="entry name" value="Integrase_DNA_bind_dom"/>
</dbReference>
<keyword evidence="5" id="KW-1185">Reference proteome</keyword>
<dbReference type="InterPro" id="IPR050808">
    <property type="entry name" value="Phage_Integrase"/>
</dbReference>
<dbReference type="PANTHER" id="PTHR30629">
    <property type="entry name" value="PROPHAGE INTEGRASE"/>
    <property type="match status" value="1"/>
</dbReference>
<proteinExistence type="inferred from homology"/>
<keyword evidence="2" id="KW-0229">DNA integration</keyword>